<feature type="signal peptide" evidence="1">
    <location>
        <begin position="1"/>
        <end position="24"/>
    </location>
</feature>
<evidence type="ECO:0000313" key="3">
    <source>
        <dbReference type="EMBL" id="MFC3194221.1"/>
    </source>
</evidence>
<evidence type="ECO:0000256" key="1">
    <source>
        <dbReference type="SAM" id="SignalP"/>
    </source>
</evidence>
<dbReference type="InterPro" id="IPR012334">
    <property type="entry name" value="Pectin_lyas_fold"/>
</dbReference>
<reference evidence="4" key="1">
    <citation type="journal article" date="2019" name="Int. J. Syst. Evol. Microbiol.">
        <title>The Global Catalogue of Microorganisms (GCM) 10K type strain sequencing project: providing services to taxonomists for standard genome sequencing and annotation.</title>
        <authorList>
            <consortium name="The Broad Institute Genomics Platform"/>
            <consortium name="The Broad Institute Genome Sequencing Center for Infectious Disease"/>
            <person name="Wu L."/>
            <person name="Ma J."/>
        </authorList>
    </citation>
    <scope>NUCLEOTIDE SEQUENCE [LARGE SCALE GENOMIC DNA]</scope>
    <source>
        <strain evidence="4">KCTC 42953</strain>
    </source>
</reference>
<gene>
    <name evidence="3" type="ORF">ACFODZ_08205</name>
</gene>
<evidence type="ECO:0000313" key="4">
    <source>
        <dbReference type="Proteomes" id="UP001595533"/>
    </source>
</evidence>
<name>A0ABV7J7X6_9GAMM</name>
<keyword evidence="4" id="KW-1185">Reference proteome</keyword>
<comment type="caution">
    <text evidence="3">The sequence shown here is derived from an EMBL/GenBank/DDBJ whole genome shotgun (WGS) entry which is preliminary data.</text>
</comment>
<dbReference type="RefSeq" id="WP_077413060.1">
    <property type="nucleotide sequence ID" value="NZ_JBHRTS010000004.1"/>
</dbReference>
<dbReference type="SUPFAM" id="SSF51126">
    <property type="entry name" value="Pectin lyase-like"/>
    <property type="match status" value="1"/>
</dbReference>
<sequence>MKLNLTGTILLLTTLLLASHNIGAAPLGTAFTYQGELKVIPGGNDIVIPANAAFDFEFELYDAQNNGLQVGPTVLLNNIQVAQGVFTVELDFGMSPFVGDQLYLAISLRDGNSNGSFSDLSPRQKLTAAPYALHAEYVAAGTVGSVEVNPTQVQLRVLGTCPAGSFITSVNQNGTVVCEDDADEQSLSLVGSQLSISNGNSIDLANVSGDNDDSNELNTGLTLNGTTLTVTDAGGDLNQDLASIDTDDQTLSLNGNQLSISDGNTVDLGTVSGDNDDSNELNTGLALNGTTLTVTDAGGDLSQDLASIDTDDQTLSFDGSQLSISEGNSADLSALINDDDNELQTLSFDGSQLSISDGNSANLSSLINNDSNELQDLNLSNDQLGLSGSLSTVDLSGYLDNTDAQTLSLVDNDLSISGGNAVSLAALFNDNDATNELNTGLDFTNTTLTVTDAGGDLTVDLSGLSDTGAQILAKLITVDGAGSGLDADLLDGLEASDIIAAAGGGDNRTPISSIPFTITEPGSYYLTGNLSNTTLNSDGIIIDTDNVTLDLGGFTISGYDTNDPPNQTGDDGIYILGSQNNIHIFNGHVEGWAGDGINALNADHSIFERLTVSYNGGDGLVADFSAVISHVTAGFNGLDGIEGDDGTVIVFSTAMGNGDNGIQTSEGSHVAHSTGFDNESDGIDVGAGSTVTNSVASDNLIFGIDLALGGTVQMSTAYDNERTGIDVASASIVRNNVVALNGGSSDPNLEPYNISGIRTFANSWIINNKAHENDGAGIWISSTDTLVEGNSITDNDNGGLVVTTSGSLILNNKAAGNFYPDGPDGTTYDDNFELNANSNWGPIVDLTGVGGDISSVPNSDHPFANFVY</sequence>
<dbReference type="EMBL" id="JBHRTS010000004">
    <property type="protein sequence ID" value="MFC3194221.1"/>
    <property type="molecule type" value="Genomic_DNA"/>
</dbReference>
<accession>A0ABV7J7X6</accession>
<evidence type="ECO:0000259" key="2">
    <source>
        <dbReference type="Pfam" id="PF13229"/>
    </source>
</evidence>
<organism evidence="3 4">
    <name type="scientific">Marinicella sediminis</name>
    <dbReference type="NCBI Taxonomy" id="1792834"/>
    <lineage>
        <taxon>Bacteria</taxon>
        <taxon>Pseudomonadati</taxon>
        <taxon>Pseudomonadota</taxon>
        <taxon>Gammaproteobacteria</taxon>
        <taxon>Lysobacterales</taxon>
        <taxon>Marinicellaceae</taxon>
        <taxon>Marinicella</taxon>
    </lineage>
</organism>
<dbReference type="InterPro" id="IPR006626">
    <property type="entry name" value="PbH1"/>
</dbReference>
<dbReference type="InterPro" id="IPR011050">
    <property type="entry name" value="Pectin_lyase_fold/virulence"/>
</dbReference>
<feature type="domain" description="Right handed beta helix" evidence="2">
    <location>
        <begin position="688"/>
        <end position="818"/>
    </location>
</feature>
<proteinExistence type="predicted"/>
<dbReference type="SMART" id="SM00710">
    <property type="entry name" value="PbH1"/>
    <property type="match status" value="6"/>
</dbReference>
<dbReference type="Gene3D" id="2.160.20.10">
    <property type="entry name" value="Single-stranded right-handed beta-helix, Pectin lyase-like"/>
    <property type="match status" value="1"/>
</dbReference>
<dbReference type="InterPro" id="IPR039448">
    <property type="entry name" value="Beta_helix"/>
</dbReference>
<dbReference type="Pfam" id="PF13229">
    <property type="entry name" value="Beta_helix"/>
    <property type="match status" value="1"/>
</dbReference>
<feature type="chain" id="PRO_5045809204" evidence="1">
    <location>
        <begin position="25"/>
        <end position="868"/>
    </location>
</feature>
<dbReference type="Proteomes" id="UP001595533">
    <property type="component" value="Unassembled WGS sequence"/>
</dbReference>
<protein>
    <submittedName>
        <fullName evidence="3">Beta strand repeat-containing protein</fullName>
    </submittedName>
</protein>
<keyword evidence="1" id="KW-0732">Signal</keyword>